<name>A0A1J4NQ80_9ACTN</name>
<accession>A0A1J4NQ80</accession>
<proteinExistence type="predicted"/>
<comment type="caution">
    <text evidence="1">The sequence shown here is derived from an EMBL/GenBank/DDBJ whole genome shotgun (WGS) entry which is preliminary data.</text>
</comment>
<dbReference type="Proteomes" id="UP000034196">
    <property type="component" value="Unassembled WGS sequence"/>
</dbReference>
<organism evidence="1 2">
    <name type="scientific">Streptomyces mangrovisoli</name>
    <dbReference type="NCBI Taxonomy" id="1428628"/>
    <lineage>
        <taxon>Bacteria</taxon>
        <taxon>Bacillati</taxon>
        <taxon>Actinomycetota</taxon>
        <taxon>Actinomycetes</taxon>
        <taxon>Kitasatosporales</taxon>
        <taxon>Streptomycetaceae</taxon>
        <taxon>Streptomyces</taxon>
    </lineage>
</organism>
<sequence>MLSYLAATLPDNNPPSARLLALQCALRADATLHVRLPRGVLRSLRLDAPEPWCDLERANWLHIAAPRTTREITARLLDTALLGQAPARPDRRRAADWAMRVGRSPRTEGNGPLEQLAATYLAAYADPSGEGRKEHDQMARAIGLSTAQLMLLLDQLRASGLLTAWWSCPDSEDLYWMLRSADGPQAAGEAQGSRTS</sequence>
<evidence type="ECO:0000313" key="2">
    <source>
        <dbReference type="Proteomes" id="UP000034196"/>
    </source>
</evidence>
<keyword evidence="2" id="KW-1185">Reference proteome</keyword>
<dbReference type="AlphaFoldDB" id="A0A1J4NQ80"/>
<evidence type="ECO:0000313" key="1">
    <source>
        <dbReference type="EMBL" id="OIJ63413.1"/>
    </source>
</evidence>
<reference evidence="1" key="1">
    <citation type="submission" date="2016-10" db="EMBL/GenBank/DDBJ databases">
        <title>Genome sequence of Streptomyces mangrovisoli MUSC 149.</title>
        <authorList>
            <person name="Lee L.-H."/>
            <person name="Ser H.-L."/>
        </authorList>
    </citation>
    <scope>NUCLEOTIDE SEQUENCE [LARGE SCALE GENOMIC DNA]</scope>
    <source>
        <strain evidence="1">MUSC 149</strain>
    </source>
</reference>
<gene>
    <name evidence="1" type="ORF">WN71_034175</name>
</gene>
<dbReference type="RefSeq" id="WP_046584021.1">
    <property type="nucleotide sequence ID" value="NZ_LAVA02000104.1"/>
</dbReference>
<dbReference type="EMBL" id="LAVA02000104">
    <property type="protein sequence ID" value="OIJ63413.1"/>
    <property type="molecule type" value="Genomic_DNA"/>
</dbReference>
<protein>
    <submittedName>
        <fullName evidence="1">Uncharacterized protein</fullName>
    </submittedName>
</protein>